<dbReference type="RefSeq" id="XP_008712574.1">
    <property type="nucleotide sequence ID" value="XM_008714352.1"/>
</dbReference>
<dbReference type="VEuPathDB" id="FungiDB:HMPREF1541_09679"/>
<proteinExistence type="predicted"/>
<keyword evidence="3" id="KW-1185">Reference proteome</keyword>
<evidence type="ECO:0000256" key="1">
    <source>
        <dbReference type="SAM" id="SignalP"/>
    </source>
</evidence>
<dbReference type="OrthoDB" id="4119985at2759"/>
<protein>
    <recommendedName>
        <fullName evidence="4">Ig-like domain-containing protein</fullName>
    </recommendedName>
</protein>
<dbReference type="GeneID" id="19977018"/>
<organism evidence="2 3">
    <name type="scientific">Cyphellophora europaea (strain CBS 101466)</name>
    <name type="common">Phialophora europaea</name>
    <dbReference type="NCBI Taxonomy" id="1220924"/>
    <lineage>
        <taxon>Eukaryota</taxon>
        <taxon>Fungi</taxon>
        <taxon>Dikarya</taxon>
        <taxon>Ascomycota</taxon>
        <taxon>Pezizomycotina</taxon>
        <taxon>Eurotiomycetes</taxon>
        <taxon>Chaetothyriomycetidae</taxon>
        <taxon>Chaetothyriales</taxon>
        <taxon>Cyphellophoraceae</taxon>
        <taxon>Cyphellophora</taxon>
    </lineage>
</organism>
<feature type="chain" id="PRO_5004824416" description="Ig-like domain-containing protein" evidence="1">
    <location>
        <begin position="20"/>
        <end position="239"/>
    </location>
</feature>
<evidence type="ECO:0000313" key="2">
    <source>
        <dbReference type="EMBL" id="ETN44804.1"/>
    </source>
</evidence>
<sequence>MHLLHFVSLFSLLTLYVAGFPLDTLINGSRLLAPRQCVWNAQGKSYDCDKFLPSLKDIVDHLPDGNDAGLADANHHVAFYTGLDENPEATGLLIASGFAAGAPRQILQFSGAGTMTARPEDRYQTFVDCYSQALALAVIKPDVCLFTPRDVRPREDSAWIQYEYWALTRNPNVKRIWKIDPRDASEMDELTDEEKCHFNEPHVLWDRDKGGQTLPPALACHVKYAADGEPRTKWPPTSG</sequence>
<dbReference type="HOGENOM" id="CLU_081628_0_0_1"/>
<dbReference type="EMBL" id="KB822713">
    <property type="protein sequence ID" value="ETN44804.1"/>
    <property type="molecule type" value="Genomic_DNA"/>
</dbReference>
<keyword evidence="1" id="KW-0732">Signal</keyword>
<feature type="signal peptide" evidence="1">
    <location>
        <begin position="1"/>
        <end position="19"/>
    </location>
</feature>
<name>W2SA69_CYPE1</name>
<dbReference type="InParanoid" id="W2SA69"/>
<dbReference type="Proteomes" id="UP000030752">
    <property type="component" value="Unassembled WGS sequence"/>
</dbReference>
<accession>W2SA69</accession>
<gene>
    <name evidence="2" type="ORF">HMPREF1541_09679</name>
</gene>
<reference evidence="2 3" key="1">
    <citation type="submission" date="2013-03" db="EMBL/GenBank/DDBJ databases">
        <title>The Genome Sequence of Phialophora europaea CBS 101466.</title>
        <authorList>
            <consortium name="The Broad Institute Genomics Platform"/>
            <person name="Cuomo C."/>
            <person name="de Hoog S."/>
            <person name="Gorbushina A."/>
            <person name="Walker B."/>
            <person name="Young S.K."/>
            <person name="Zeng Q."/>
            <person name="Gargeya S."/>
            <person name="Fitzgerald M."/>
            <person name="Haas B."/>
            <person name="Abouelleil A."/>
            <person name="Allen A.W."/>
            <person name="Alvarado L."/>
            <person name="Arachchi H.M."/>
            <person name="Berlin A.M."/>
            <person name="Chapman S.B."/>
            <person name="Gainer-Dewar J."/>
            <person name="Goldberg J."/>
            <person name="Griggs A."/>
            <person name="Gujja S."/>
            <person name="Hansen M."/>
            <person name="Howarth C."/>
            <person name="Imamovic A."/>
            <person name="Ireland A."/>
            <person name="Larimer J."/>
            <person name="McCowan C."/>
            <person name="Murphy C."/>
            <person name="Pearson M."/>
            <person name="Poon T.W."/>
            <person name="Priest M."/>
            <person name="Roberts A."/>
            <person name="Saif S."/>
            <person name="Shea T."/>
            <person name="Sisk P."/>
            <person name="Sykes S."/>
            <person name="Wortman J."/>
            <person name="Nusbaum C."/>
            <person name="Birren B."/>
        </authorList>
    </citation>
    <scope>NUCLEOTIDE SEQUENCE [LARGE SCALE GENOMIC DNA]</scope>
    <source>
        <strain evidence="2 3">CBS 101466</strain>
    </source>
</reference>
<evidence type="ECO:0000313" key="3">
    <source>
        <dbReference type="Proteomes" id="UP000030752"/>
    </source>
</evidence>
<evidence type="ECO:0008006" key="4">
    <source>
        <dbReference type="Google" id="ProtNLM"/>
    </source>
</evidence>
<dbReference type="AlphaFoldDB" id="W2SA69"/>